<dbReference type="GO" id="GO:0006412">
    <property type="term" value="P:translation"/>
    <property type="evidence" value="ECO:0007669"/>
    <property type="project" value="UniProtKB-UniRule"/>
</dbReference>
<evidence type="ECO:0000313" key="8">
    <source>
        <dbReference type="Proteomes" id="UP000001054"/>
    </source>
</evidence>
<dbReference type="InterPro" id="IPR002363">
    <property type="entry name" value="Ribosomal_uL10_CS_bac"/>
</dbReference>
<keyword evidence="8" id="KW-1185">Reference proteome</keyword>
<gene>
    <name evidence="6 7" type="primary">rplJ</name>
    <name evidence="7" type="ordered locus">NGR_c11810</name>
</gene>
<dbReference type="HOGENOM" id="CLU_092227_0_0_5"/>
<evidence type="ECO:0000256" key="3">
    <source>
        <dbReference type="ARBA" id="ARBA00022980"/>
    </source>
</evidence>
<dbReference type="SUPFAM" id="SSF160369">
    <property type="entry name" value="Ribosomal protein L10-like"/>
    <property type="match status" value="1"/>
</dbReference>
<organism evidence="7 8">
    <name type="scientific">Sinorhizobium fredii (strain NBRC 101917 / NGR234)</name>
    <dbReference type="NCBI Taxonomy" id="394"/>
    <lineage>
        <taxon>Bacteria</taxon>
        <taxon>Pseudomonadati</taxon>
        <taxon>Pseudomonadota</taxon>
        <taxon>Alphaproteobacteria</taxon>
        <taxon>Hyphomicrobiales</taxon>
        <taxon>Rhizobiaceae</taxon>
        <taxon>Sinorhizobium/Ensifer group</taxon>
        <taxon>Sinorhizobium</taxon>
    </lineage>
</organism>
<comment type="function">
    <text evidence="1 6">Forms part of the ribosomal stalk, playing a central role in the interaction of the ribosome with GTP-bound translation factors.</text>
</comment>
<reference evidence="7 8" key="1">
    <citation type="journal article" date="2009" name="Appl. Environ. Microbiol.">
        <title>Rhizobium sp. strain NGR234 possesses a remarkable number of secretion systems.</title>
        <authorList>
            <person name="Schmeisser C."/>
            <person name="Liesegang H."/>
            <person name="Krysciak D."/>
            <person name="Bakkou N."/>
            <person name="Le Quere A."/>
            <person name="Wollherr A."/>
            <person name="Heinemeyer I."/>
            <person name="Morgenstern B."/>
            <person name="Pommerening-Roeser A."/>
            <person name="Flores M."/>
            <person name="Palacios R."/>
            <person name="Brenner S."/>
            <person name="Gottschalk G."/>
            <person name="Schmitz R.A."/>
            <person name="Broughton W.J."/>
            <person name="Perret X."/>
            <person name="Strittmatter A.W."/>
            <person name="Streit W.R."/>
        </authorList>
    </citation>
    <scope>NUCLEOTIDE SEQUENCE [LARGE SCALE GENOMIC DNA]</scope>
    <source>
        <strain evidence="8">NBRC 101917 / NGR234</strain>
    </source>
</reference>
<name>C3MAX0_SINFN</name>
<dbReference type="GO" id="GO:0070180">
    <property type="term" value="F:large ribosomal subunit rRNA binding"/>
    <property type="evidence" value="ECO:0007669"/>
    <property type="project" value="UniProtKB-UniRule"/>
</dbReference>
<keyword evidence="6" id="KW-0694">RNA-binding</keyword>
<accession>C3MAX0</accession>
<evidence type="ECO:0000256" key="5">
    <source>
        <dbReference type="ARBA" id="ARBA00035202"/>
    </source>
</evidence>
<dbReference type="InterPro" id="IPR022973">
    <property type="entry name" value="Ribosomal_uL10_bac"/>
</dbReference>
<dbReference type="InterPro" id="IPR043141">
    <property type="entry name" value="Ribosomal_uL10-like_sf"/>
</dbReference>
<dbReference type="KEGG" id="rhi:NGR_c11810"/>
<evidence type="ECO:0000256" key="6">
    <source>
        <dbReference type="HAMAP-Rule" id="MF_00362"/>
    </source>
</evidence>
<keyword evidence="4 6" id="KW-0687">Ribonucleoprotein</keyword>
<dbReference type="HAMAP" id="MF_00362">
    <property type="entry name" value="Ribosomal_uL10"/>
    <property type="match status" value="1"/>
</dbReference>
<dbReference type="InterPro" id="IPR047865">
    <property type="entry name" value="Ribosomal_uL10_bac_type"/>
</dbReference>
<dbReference type="PANTHER" id="PTHR11560">
    <property type="entry name" value="39S RIBOSOMAL PROTEIN L10, MITOCHONDRIAL"/>
    <property type="match status" value="1"/>
</dbReference>
<dbReference type="PATRIC" id="fig|394.7.peg.3997"/>
<evidence type="ECO:0000256" key="4">
    <source>
        <dbReference type="ARBA" id="ARBA00023274"/>
    </source>
</evidence>
<dbReference type="STRING" id="394.NGR_c11810"/>
<dbReference type="eggNOG" id="COG0244">
    <property type="taxonomic scope" value="Bacteria"/>
</dbReference>
<dbReference type="EMBL" id="CP001389">
    <property type="protein sequence ID" value="ACP24963.1"/>
    <property type="molecule type" value="Genomic_DNA"/>
</dbReference>
<comment type="similarity">
    <text evidence="2 6">Belongs to the universal ribosomal protein uL10 family.</text>
</comment>
<comment type="subunit">
    <text evidence="6">Part of the ribosomal stalk of the 50S ribosomal subunit. The N-terminus interacts with L11 and the large rRNA to form the base of the stalk. The C-terminus forms an elongated spine to which L12 dimers bind in a sequential fashion forming a multimeric L10(L12)X complex.</text>
</comment>
<dbReference type="InterPro" id="IPR001790">
    <property type="entry name" value="Ribosomal_uL10"/>
</dbReference>
<dbReference type="OrthoDB" id="9791972at2"/>
<dbReference type="Gene3D" id="3.30.70.1730">
    <property type="match status" value="1"/>
</dbReference>
<keyword evidence="6" id="KW-0699">rRNA-binding</keyword>
<dbReference type="PROSITE" id="PS01109">
    <property type="entry name" value="RIBOSOMAL_L10"/>
    <property type="match status" value="1"/>
</dbReference>
<proteinExistence type="inferred from homology"/>
<evidence type="ECO:0000256" key="2">
    <source>
        <dbReference type="ARBA" id="ARBA00008889"/>
    </source>
</evidence>
<dbReference type="GO" id="GO:0015934">
    <property type="term" value="C:large ribosomal subunit"/>
    <property type="evidence" value="ECO:0007669"/>
    <property type="project" value="InterPro"/>
</dbReference>
<dbReference type="GO" id="GO:0003735">
    <property type="term" value="F:structural constituent of ribosome"/>
    <property type="evidence" value="ECO:0007669"/>
    <property type="project" value="InterPro"/>
</dbReference>
<dbReference type="Proteomes" id="UP000001054">
    <property type="component" value="Chromosome"/>
</dbReference>
<sequence>MIPGDKGKPGRAAMSNPVNWRQTVERAEKREFVTELNEVFKASGSVVVAHYAGVTVAQMNDFRSKMRAAGGTVKVAKNRLAKIALQGTESEGMTDLFKGQTLIAFSADPITAPKVVMDFAKTNDKLVVLGGAMGTTTLNAEAVKSLATLPSLDELRAKLLGLLNAPATRVATVVAAPASQLARVFSAYAKKDEAA</sequence>
<evidence type="ECO:0000256" key="1">
    <source>
        <dbReference type="ARBA" id="ARBA00002633"/>
    </source>
</evidence>
<evidence type="ECO:0000313" key="7">
    <source>
        <dbReference type="EMBL" id="ACP24963.1"/>
    </source>
</evidence>
<dbReference type="NCBIfam" id="NF000955">
    <property type="entry name" value="PRK00099.1-1"/>
    <property type="match status" value="1"/>
</dbReference>
<dbReference type="AlphaFoldDB" id="C3MAX0"/>
<dbReference type="Gene3D" id="6.10.250.290">
    <property type="match status" value="1"/>
</dbReference>
<protein>
    <recommendedName>
        <fullName evidence="5 6">Large ribosomal subunit protein uL10</fullName>
    </recommendedName>
</protein>
<dbReference type="CDD" id="cd05797">
    <property type="entry name" value="Ribosomal_L10"/>
    <property type="match status" value="1"/>
</dbReference>
<keyword evidence="3 6" id="KW-0689">Ribosomal protein</keyword>
<dbReference type="Pfam" id="PF00466">
    <property type="entry name" value="Ribosomal_L10"/>
    <property type="match status" value="1"/>
</dbReference>